<evidence type="ECO:0000256" key="2">
    <source>
        <dbReference type="SAM" id="Phobius"/>
    </source>
</evidence>
<dbReference type="Proteomes" id="UP000279306">
    <property type="component" value="Chromosome"/>
</dbReference>
<dbReference type="KEGG" id="mauu:NCTC10437_00709"/>
<evidence type="ECO:0000256" key="1">
    <source>
        <dbReference type="SAM" id="MobiDB-lite"/>
    </source>
</evidence>
<organism evidence="3 4">
    <name type="scientific">Mycolicibacterium aurum</name>
    <name type="common">Mycobacterium aurum</name>
    <dbReference type="NCBI Taxonomy" id="1791"/>
    <lineage>
        <taxon>Bacteria</taxon>
        <taxon>Bacillati</taxon>
        <taxon>Actinomycetota</taxon>
        <taxon>Actinomycetes</taxon>
        <taxon>Mycobacteriales</taxon>
        <taxon>Mycobacteriaceae</taxon>
        <taxon>Mycolicibacterium</taxon>
    </lineage>
</organism>
<feature type="transmembrane region" description="Helical" evidence="2">
    <location>
        <begin position="118"/>
        <end position="140"/>
    </location>
</feature>
<accession>A0A3S4VHJ5</accession>
<evidence type="ECO:0000313" key="4">
    <source>
        <dbReference type="Proteomes" id="UP000279306"/>
    </source>
</evidence>
<keyword evidence="2" id="KW-0812">Transmembrane</keyword>
<keyword evidence="2" id="KW-0472">Membrane</keyword>
<name>A0A3S4VHJ5_MYCAU</name>
<sequence length="150" mass="16047">MTGPTEQPVRPDDSSPAGAPPTRPPDVDTGFWLWVVALPLMTAGSIIDTLTAQRPQSALVLAISVMFVVLLAAVVLTFQFLMRQGYRWARTLLTGGAIAAVVFSVSTLFSVERPPAAAFAYAACVIVGSVLIVGGAYLLHRKDSHDFFTR</sequence>
<proteinExistence type="predicted"/>
<keyword evidence="2" id="KW-1133">Transmembrane helix</keyword>
<feature type="region of interest" description="Disordered" evidence="1">
    <location>
        <begin position="1"/>
        <end position="25"/>
    </location>
</feature>
<feature type="transmembrane region" description="Helical" evidence="2">
    <location>
        <begin position="31"/>
        <end position="51"/>
    </location>
</feature>
<dbReference type="AlphaFoldDB" id="A0A3S4VHJ5"/>
<protein>
    <recommendedName>
        <fullName evidence="5">Transmembrane protein</fullName>
    </recommendedName>
</protein>
<feature type="transmembrane region" description="Helical" evidence="2">
    <location>
        <begin position="58"/>
        <end position="82"/>
    </location>
</feature>
<reference evidence="3 4" key="1">
    <citation type="submission" date="2018-12" db="EMBL/GenBank/DDBJ databases">
        <authorList>
            <consortium name="Pathogen Informatics"/>
        </authorList>
    </citation>
    <scope>NUCLEOTIDE SEQUENCE [LARGE SCALE GENOMIC DNA]</scope>
    <source>
        <strain evidence="3 4">NCTC10437</strain>
    </source>
</reference>
<dbReference type="EMBL" id="LR134356">
    <property type="protein sequence ID" value="VEG51597.1"/>
    <property type="molecule type" value="Genomic_DNA"/>
</dbReference>
<dbReference type="RefSeq" id="WP_083443064.1">
    <property type="nucleotide sequence ID" value="NZ_CVQQ01000006.1"/>
</dbReference>
<dbReference type="STRING" id="1791.GCA_001049355_02386"/>
<feature type="transmembrane region" description="Helical" evidence="2">
    <location>
        <begin position="88"/>
        <end position="111"/>
    </location>
</feature>
<evidence type="ECO:0008006" key="5">
    <source>
        <dbReference type="Google" id="ProtNLM"/>
    </source>
</evidence>
<gene>
    <name evidence="3" type="ORF">NCTC10437_00709</name>
</gene>
<evidence type="ECO:0000313" key="3">
    <source>
        <dbReference type="EMBL" id="VEG51597.1"/>
    </source>
</evidence>
<keyword evidence="4" id="KW-1185">Reference proteome</keyword>